<evidence type="ECO:0000313" key="3">
    <source>
        <dbReference type="Proteomes" id="UP001356095"/>
    </source>
</evidence>
<evidence type="ECO:0000256" key="1">
    <source>
        <dbReference type="SAM" id="MobiDB-lite"/>
    </source>
</evidence>
<evidence type="ECO:0000313" key="2">
    <source>
        <dbReference type="EMBL" id="MEE2040022.1"/>
    </source>
</evidence>
<organism evidence="2 3">
    <name type="scientific">Nocardiopsis codii</name>
    <dbReference type="NCBI Taxonomy" id="3065942"/>
    <lineage>
        <taxon>Bacteria</taxon>
        <taxon>Bacillati</taxon>
        <taxon>Actinomycetota</taxon>
        <taxon>Actinomycetes</taxon>
        <taxon>Streptosporangiales</taxon>
        <taxon>Nocardiopsidaceae</taxon>
        <taxon>Nocardiopsis</taxon>
    </lineage>
</organism>
<name>A0ABU7KCU7_9ACTN</name>
<gene>
    <name evidence="2" type="ORF">Q8791_22655</name>
</gene>
<keyword evidence="3" id="KW-1185">Reference proteome</keyword>
<feature type="compositionally biased region" description="Low complexity" evidence="1">
    <location>
        <begin position="209"/>
        <end position="224"/>
    </location>
</feature>
<reference evidence="2 3" key="1">
    <citation type="submission" date="2023-08" db="EMBL/GenBank/DDBJ databases">
        <authorList>
            <person name="Girao M."/>
            <person name="Carvalho M.F."/>
        </authorList>
    </citation>
    <scope>NUCLEOTIDE SEQUENCE [LARGE SCALE GENOMIC DNA]</scope>
    <source>
        <strain evidence="2 3">CT-R113</strain>
    </source>
</reference>
<evidence type="ECO:0008006" key="4">
    <source>
        <dbReference type="Google" id="ProtNLM"/>
    </source>
</evidence>
<dbReference type="EMBL" id="JAUZMY010000025">
    <property type="protein sequence ID" value="MEE2040022.1"/>
    <property type="molecule type" value="Genomic_DNA"/>
</dbReference>
<accession>A0ABU7KCU7</accession>
<proteinExistence type="predicted"/>
<dbReference type="RefSeq" id="WP_330093787.1">
    <property type="nucleotide sequence ID" value="NZ_JAUZMY010000025.1"/>
</dbReference>
<dbReference type="PANTHER" id="PTHR38133">
    <property type="entry name" value="SLR1429 PROTEIN"/>
    <property type="match status" value="1"/>
</dbReference>
<feature type="region of interest" description="Disordered" evidence="1">
    <location>
        <begin position="188"/>
        <end position="259"/>
    </location>
</feature>
<dbReference type="PANTHER" id="PTHR38133:SF1">
    <property type="entry name" value="SLR1429 PROTEIN"/>
    <property type="match status" value="1"/>
</dbReference>
<protein>
    <recommendedName>
        <fullName evidence="4">SWIM-type domain-containing protein</fullName>
    </recommendedName>
</protein>
<dbReference type="Proteomes" id="UP001356095">
    <property type="component" value="Unassembled WGS sequence"/>
</dbReference>
<sequence length="259" mass="26759">MSTWSELLAESLGVPAGAPGSGPGAAVERLAVRPGEVAARVRDAGGRGGAHEVSLIRPVPPEAEWERVCAALASQPVFRARILAEDLPVAVDRVFALLGWDLVPRGWDPLVATCSCERWESRCAHLDAVVAALGAEADRDPFALTRWLGCDRRALVARVRTLSPTAANGLPATGETFLGNGAEASVGVRGRDGSPAAGTYRRPFPLPSPDAADSSAAVFWSAPAVPSPPVPPSGAGERVRASAPGLVADEVPGFDRPGT</sequence>
<comment type="caution">
    <text evidence="2">The sequence shown here is derived from an EMBL/GenBank/DDBJ whole genome shotgun (WGS) entry which is preliminary data.</text>
</comment>